<evidence type="ECO:0000313" key="3">
    <source>
        <dbReference type="EMBL" id="CAF1270995.1"/>
    </source>
</evidence>
<evidence type="ECO:0000313" key="4">
    <source>
        <dbReference type="Proteomes" id="UP000663864"/>
    </source>
</evidence>
<evidence type="ECO:0008006" key="5">
    <source>
        <dbReference type="Google" id="ProtNLM"/>
    </source>
</evidence>
<dbReference type="InterPro" id="IPR011042">
    <property type="entry name" value="6-blade_b-propeller_TolB-like"/>
</dbReference>
<organism evidence="3 4">
    <name type="scientific">Rotaria sordida</name>
    <dbReference type="NCBI Taxonomy" id="392033"/>
    <lineage>
        <taxon>Eukaryota</taxon>
        <taxon>Metazoa</taxon>
        <taxon>Spiralia</taxon>
        <taxon>Gnathifera</taxon>
        <taxon>Rotifera</taxon>
        <taxon>Eurotatoria</taxon>
        <taxon>Bdelloidea</taxon>
        <taxon>Philodinida</taxon>
        <taxon>Philodinidae</taxon>
        <taxon>Rotaria</taxon>
    </lineage>
</organism>
<reference evidence="3" key="1">
    <citation type="submission" date="2021-02" db="EMBL/GenBank/DDBJ databases">
        <authorList>
            <person name="Nowell W R."/>
        </authorList>
    </citation>
    <scope>NUCLEOTIDE SEQUENCE</scope>
</reference>
<sequence length="347" mass="39141">MATHNESNICSICGNPPAKHFCTGCKKYFCRKDFTEHEQQLSIRFDNEIVRSHDELSDLIQKLEKSNYLPLHVFDQIEQWKQTTINKVKKAAEKVQHELIQLIENQKITIIKQLEPITKEIRSLQGEEDNIIETDIDRLRKKINDMRQKLEEFTQKDTNKSIIVNDDQIDWNRLIYIRQEQQQSYSGHSSYSTASTASVSTSTTIPYKSSSKPEPVSKPDASTNTVAEATSTINTEASSITSQISTMAINPRVNRVIPNIPADARWAQNAVTVAKGNGKGDALNQLNDPCGLSVDDDQTIVIADCSNHRIAQWKATDTKGHAVAGELKVPQRLKVPSKLKIIFVQRD</sequence>
<proteinExistence type="predicted"/>
<comment type="caution">
    <text evidence="3">The sequence shown here is derived from an EMBL/GenBank/DDBJ whole genome shotgun (WGS) entry which is preliminary data.</text>
</comment>
<gene>
    <name evidence="3" type="ORF">ZHD862_LOCUS26413</name>
</gene>
<dbReference type="Gene3D" id="2.120.10.30">
    <property type="entry name" value="TolB, C-terminal domain"/>
    <property type="match status" value="1"/>
</dbReference>
<evidence type="ECO:0000256" key="1">
    <source>
        <dbReference type="ARBA" id="ARBA00022737"/>
    </source>
</evidence>
<accession>A0A815BAH9</accession>
<dbReference type="CDD" id="cd19757">
    <property type="entry name" value="Bbox1"/>
    <property type="match status" value="1"/>
</dbReference>
<dbReference type="AlphaFoldDB" id="A0A815BAH9"/>
<dbReference type="Pfam" id="PF01436">
    <property type="entry name" value="NHL"/>
    <property type="match status" value="1"/>
</dbReference>
<feature type="region of interest" description="Disordered" evidence="2">
    <location>
        <begin position="185"/>
        <end position="225"/>
    </location>
</feature>
<dbReference type="InterPro" id="IPR001258">
    <property type="entry name" value="NHL_repeat"/>
</dbReference>
<dbReference type="EMBL" id="CAJNOT010001981">
    <property type="protein sequence ID" value="CAF1270995.1"/>
    <property type="molecule type" value="Genomic_DNA"/>
</dbReference>
<protein>
    <recommendedName>
        <fullName evidence="5">B box-type domain-containing protein</fullName>
    </recommendedName>
</protein>
<name>A0A815BAH9_9BILA</name>
<dbReference type="Proteomes" id="UP000663864">
    <property type="component" value="Unassembled WGS sequence"/>
</dbReference>
<keyword evidence="1" id="KW-0677">Repeat</keyword>
<feature type="compositionally biased region" description="Low complexity" evidence="2">
    <location>
        <begin position="185"/>
        <end position="214"/>
    </location>
</feature>
<evidence type="ECO:0000256" key="2">
    <source>
        <dbReference type="SAM" id="MobiDB-lite"/>
    </source>
</evidence>